<feature type="transmembrane region" description="Helical" evidence="6">
    <location>
        <begin position="182"/>
        <end position="202"/>
    </location>
</feature>
<feature type="transmembrane region" description="Helical" evidence="6">
    <location>
        <begin position="278"/>
        <end position="294"/>
    </location>
</feature>
<name>A0AB38YCR8_9GAMM</name>
<evidence type="ECO:0000256" key="6">
    <source>
        <dbReference type="SAM" id="Phobius"/>
    </source>
</evidence>
<dbReference type="InterPro" id="IPR000620">
    <property type="entry name" value="EamA_dom"/>
</dbReference>
<evidence type="ECO:0000256" key="4">
    <source>
        <dbReference type="ARBA" id="ARBA00022989"/>
    </source>
</evidence>
<comment type="similarity">
    <text evidence="2">Belongs to the EamA transporter family.</text>
</comment>
<dbReference type="GO" id="GO:0016020">
    <property type="term" value="C:membrane"/>
    <property type="evidence" value="ECO:0007669"/>
    <property type="project" value="UniProtKB-SubCell"/>
</dbReference>
<dbReference type="AlphaFoldDB" id="A0AB38YCR8"/>
<keyword evidence="4 6" id="KW-1133">Transmembrane helix</keyword>
<evidence type="ECO:0000256" key="1">
    <source>
        <dbReference type="ARBA" id="ARBA00004141"/>
    </source>
</evidence>
<keyword evidence="5 6" id="KW-0472">Membrane</keyword>
<evidence type="ECO:0000256" key="2">
    <source>
        <dbReference type="ARBA" id="ARBA00007362"/>
    </source>
</evidence>
<dbReference type="InterPro" id="IPR050638">
    <property type="entry name" value="AA-Vitamin_Transporters"/>
</dbReference>
<feature type="transmembrane region" description="Helical" evidence="6">
    <location>
        <begin position="128"/>
        <end position="146"/>
    </location>
</feature>
<evidence type="ECO:0000259" key="7">
    <source>
        <dbReference type="Pfam" id="PF00892"/>
    </source>
</evidence>
<protein>
    <submittedName>
        <fullName evidence="8">EamA family transporter</fullName>
    </submittedName>
</protein>
<dbReference type="Pfam" id="PF00892">
    <property type="entry name" value="EamA"/>
    <property type="match status" value="2"/>
</dbReference>
<organism evidence="8">
    <name type="scientific">Salinispirillum sp. LH 10-3-1</name>
    <dbReference type="NCBI Taxonomy" id="2952525"/>
    <lineage>
        <taxon>Bacteria</taxon>
        <taxon>Pseudomonadati</taxon>
        <taxon>Pseudomonadota</taxon>
        <taxon>Gammaproteobacteria</taxon>
        <taxon>Oceanospirillales</taxon>
        <taxon>Saccharospirillaceae</taxon>
        <taxon>Salinispirillum</taxon>
    </lineage>
</organism>
<evidence type="ECO:0000256" key="3">
    <source>
        <dbReference type="ARBA" id="ARBA00022692"/>
    </source>
</evidence>
<feature type="transmembrane region" description="Helical" evidence="6">
    <location>
        <begin position="152"/>
        <end position="170"/>
    </location>
</feature>
<accession>A0AB38YCR8</accession>
<dbReference type="InterPro" id="IPR037185">
    <property type="entry name" value="EmrE-like"/>
</dbReference>
<comment type="subcellular location">
    <subcellularLocation>
        <location evidence="1">Membrane</location>
        <topology evidence="1">Multi-pass membrane protein</topology>
    </subcellularLocation>
</comment>
<dbReference type="PANTHER" id="PTHR32322">
    <property type="entry name" value="INNER MEMBRANE TRANSPORTER"/>
    <property type="match status" value="1"/>
</dbReference>
<feature type="domain" description="EamA" evidence="7">
    <location>
        <begin position="10"/>
        <end position="137"/>
    </location>
</feature>
<dbReference type="PANTHER" id="PTHR32322:SF2">
    <property type="entry name" value="EAMA DOMAIN-CONTAINING PROTEIN"/>
    <property type="match status" value="1"/>
</dbReference>
<feature type="transmembrane region" description="Helical" evidence="6">
    <location>
        <begin position="41"/>
        <end position="59"/>
    </location>
</feature>
<dbReference type="SUPFAM" id="SSF103481">
    <property type="entry name" value="Multidrug resistance efflux transporter EmrE"/>
    <property type="match status" value="2"/>
</dbReference>
<dbReference type="RefSeq" id="WP_304994447.1">
    <property type="nucleotide sequence ID" value="NZ_CP101717.1"/>
</dbReference>
<feature type="transmembrane region" description="Helical" evidence="6">
    <location>
        <begin position="96"/>
        <end position="116"/>
    </location>
</feature>
<feature type="transmembrane region" description="Helical" evidence="6">
    <location>
        <begin position="252"/>
        <end position="272"/>
    </location>
</feature>
<evidence type="ECO:0000313" key="8">
    <source>
        <dbReference type="EMBL" id="WLD57159.1"/>
    </source>
</evidence>
<gene>
    <name evidence="8" type="ORF">NFC81_10555</name>
</gene>
<dbReference type="EMBL" id="CP101717">
    <property type="protein sequence ID" value="WLD57159.1"/>
    <property type="molecule type" value="Genomic_DNA"/>
</dbReference>
<feature type="transmembrane region" description="Helical" evidence="6">
    <location>
        <begin position="222"/>
        <end position="245"/>
    </location>
</feature>
<keyword evidence="3 6" id="KW-0812">Transmembrane</keyword>
<sequence>MRLNVSPKTAGLLLALLSALSFGGSGPFARPLMDIGVDPLHVTWLRLLGMVLVLSPVAWHYRSLFQRQWRLLLAYGVFPIAGVQAFYFAAVARIPVGIALLIEFLGPILVLLWILLVRKQPVARSAALGVILAVVGLGALLEVWNGLSLDPIGLLLAAGAAACQAGFFLLSDAAKEDTPPLALIALGGLIAFAVMTVIAQPWNLPWHLLGGQIVIAGVSTSALVSVVWLGVISTALAYVTGVAAIRRLSPPVAGGVAYLEVVTAILLAWIMLGQALNSVQILGAVIVVFGAYLAQRSASHTVTLEIPAHDDHPAVDAETEVLGR</sequence>
<reference evidence="8" key="1">
    <citation type="submission" date="2022-07" db="EMBL/GenBank/DDBJ databases">
        <title>Complete genome sequence of Salinispirillum sp. LH10-3-1 capable of multiple carbohydrate inversion isolated from a soda lake.</title>
        <authorList>
            <person name="Liu J."/>
            <person name="Zhai Y."/>
            <person name="Zhang H."/>
            <person name="Yang H."/>
            <person name="Qu J."/>
            <person name="Li J."/>
        </authorList>
    </citation>
    <scope>NUCLEOTIDE SEQUENCE</scope>
    <source>
        <strain evidence="8">LH 10-3-1</strain>
    </source>
</reference>
<feature type="domain" description="EamA" evidence="7">
    <location>
        <begin position="152"/>
        <end position="293"/>
    </location>
</feature>
<evidence type="ECO:0000256" key="5">
    <source>
        <dbReference type="ARBA" id="ARBA00023136"/>
    </source>
</evidence>
<proteinExistence type="inferred from homology"/>
<feature type="transmembrane region" description="Helical" evidence="6">
    <location>
        <begin position="71"/>
        <end position="90"/>
    </location>
</feature>